<dbReference type="OrthoDB" id="3780218at2759"/>
<accession>A0A6A6REQ1</accession>
<protein>
    <recommendedName>
        <fullName evidence="1">DUF7730 domain-containing protein</fullName>
    </recommendedName>
</protein>
<dbReference type="InterPro" id="IPR056632">
    <property type="entry name" value="DUF7730"/>
</dbReference>
<dbReference type="Pfam" id="PF24864">
    <property type="entry name" value="DUF7730"/>
    <property type="match status" value="1"/>
</dbReference>
<reference evidence="2" key="1">
    <citation type="journal article" date="2020" name="Stud. Mycol.">
        <title>101 Dothideomycetes genomes: a test case for predicting lifestyles and emergence of pathogens.</title>
        <authorList>
            <person name="Haridas S."/>
            <person name="Albert R."/>
            <person name="Binder M."/>
            <person name="Bloem J."/>
            <person name="Labutti K."/>
            <person name="Salamov A."/>
            <person name="Andreopoulos B."/>
            <person name="Baker S."/>
            <person name="Barry K."/>
            <person name="Bills G."/>
            <person name="Bluhm B."/>
            <person name="Cannon C."/>
            <person name="Castanera R."/>
            <person name="Culley D."/>
            <person name="Daum C."/>
            <person name="Ezra D."/>
            <person name="Gonzalez J."/>
            <person name="Henrissat B."/>
            <person name="Kuo A."/>
            <person name="Liang C."/>
            <person name="Lipzen A."/>
            <person name="Lutzoni F."/>
            <person name="Magnuson J."/>
            <person name="Mondo S."/>
            <person name="Nolan M."/>
            <person name="Ohm R."/>
            <person name="Pangilinan J."/>
            <person name="Park H.-J."/>
            <person name="Ramirez L."/>
            <person name="Alfaro M."/>
            <person name="Sun H."/>
            <person name="Tritt A."/>
            <person name="Yoshinaga Y."/>
            <person name="Zwiers L.-H."/>
            <person name="Turgeon B."/>
            <person name="Goodwin S."/>
            <person name="Spatafora J."/>
            <person name="Crous P."/>
            <person name="Grigoriev I."/>
        </authorList>
    </citation>
    <scope>NUCLEOTIDE SEQUENCE</scope>
    <source>
        <strain evidence="2">CBS 269.34</strain>
    </source>
</reference>
<dbReference type="InterPro" id="IPR038883">
    <property type="entry name" value="AN11006-like"/>
</dbReference>
<sequence>MGLDLSKEEAFAMVRYPYSPAHMLRQEQRRQFRAIRLEKQQLYWESAGPLRPQTIPFLELPRELRDEIYRALIPERLALNKPCVVPYIIVQDGEASGGEQTDKTEREYWQRRARGLAELRERLPILFTNHQVSLEALELVYNERSFHFLDNALHPREMVEILSALPPTSLTRIRHLQFDVWMLMYTILAEDDGLQQHGWNDLFEFIVSRMHVDSVTVELPFDVSFYDPQLHRLPYQNSNDKIPQTRLWDLQSRAYFWPAVRQLATLLMSGKLRTLRLIHPVPIAVEDAEGLESIRILRISRDPDTDEVFEIDAETRLLAAAKREQIHAGGHIWKEMVFAIPAERPRHGFSIRCEEAQGVYGTTTLERVPGDFLMSPAPGVTKPAHQIITIGGDSSISNSGIYFAYDSANIDWH</sequence>
<dbReference type="PANTHER" id="PTHR42085">
    <property type="entry name" value="F-BOX DOMAIN-CONTAINING PROTEIN"/>
    <property type="match status" value="1"/>
</dbReference>
<evidence type="ECO:0000259" key="1">
    <source>
        <dbReference type="Pfam" id="PF24864"/>
    </source>
</evidence>
<feature type="domain" description="DUF7730" evidence="1">
    <location>
        <begin position="57"/>
        <end position="182"/>
    </location>
</feature>
<dbReference type="EMBL" id="MU004181">
    <property type="protein sequence ID" value="KAF2503041.1"/>
    <property type="molecule type" value="Genomic_DNA"/>
</dbReference>
<name>A0A6A6REQ1_9PEZI</name>
<proteinExistence type="predicted"/>
<evidence type="ECO:0000313" key="3">
    <source>
        <dbReference type="Proteomes" id="UP000799750"/>
    </source>
</evidence>
<dbReference type="PANTHER" id="PTHR42085:SF1">
    <property type="entry name" value="F-BOX DOMAIN-CONTAINING PROTEIN"/>
    <property type="match status" value="1"/>
</dbReference>
<gene>
    <name evidence="2" type="ORF">BU16DRAFT_533326</name>
</gene>
<dbReference type="Proteomes" id="UP000799750">
    <property type="component" value="Unassembled WGS sequence"/>
</dbReference>
<evidence type="ECO:0000313" key="2">
    <source>
        <dbReference type="EMBL" id="KAF2503041.1"/>
    </source>
</evidence>
<keyword evidence="3" id="KW-1185">Reference proteome</keyword>
<dbReference type="AlphaFoldDB" id="A0A6A6REQ1"/>
<organism evidence="2 3">
    <name type="scientific">Lophium mytilinum</name>
    <dbReference type="NCBI Taxonomy" id="390894"/>
    <lineage>
        <taxon>Eukaryota</taxon>
        <taxon>Fungi</taxon>
        <taxon>Dikarya</taxon>
        <taxon>Ascomycota</taxon>
        <taxon>Pezizomycotina</taxon>
        <taxon>Dothideomycetes</taxon>
        <taxon>Pleosporomycetidae</taxon>
        <taxon>Mytilinidiales</taxon>
        <taxon>Mytilinidiaceae</taxon>
        <taxon>Lophium</taxon>
    </lineage>
</organism>